<dbReference type="RefSeq" id="WP_203382544.1">
    <property type="nucleotide sequence ID" value="NZ_JAENHP010000024.1"/>
</dbReference>
<evidence type="ECO:0000313" key="3">
    <source>
        <dbReference type="EMBL" id="MBM2622179.1"/>
    </source>
</evidence>
<comment type="caution">
    <text evidence="3">The sequence shown here is derived from an EMBL/GenBank/DDBJ whole genome shotgun (WGS) entry which is preliminary data.</text>
</comment>
<sequence>MSIPFLVASLIVRDEESELGGCLASLDGVVDAVHVHDTGSTDRTPQMASELGATVTQGQWNDDFGSARNEALTGWSALWVLTVDADQRYSGDPGRLRKLLESTTADVVEVDVDNAHDELPYTNTAAHVHRKASVRWAGRVHERLVTPDGRSARTVAAPREAIVLRHHGYAEATVRVAKAERNAALARQTLAEAGNDRPLIARTLLDLGRSLIGAGQRQEAADTLETLRELFPGTPEWLRGTDFLARLLLATGCDDVCLVLVDQMREAGASGAYCDWLAAQALAQLGHVTAATRLLDGVTEVVDTCGRRLDPRALDELRSLLNRLGPALTTR</sequence>
<protein>
    <submittedName>
        <fullName evidence="3">Glycosyltransferase</fullName>
    </submittedName>
</protein>
<organism evidence="3 4">
    <name type="scientific">Paractinoplanes ovalisporus</name>
    <dbReference type="NCBI Taxonomy" id="2810368"/>
    <lineage>
        <taxon>Bacteria</taxon>
        <taxon>Bacillati</taxon>
        <taxon>Actinomycetota</taxon>
        <taxon>Actinomycetes</taxon>
        <taxon>Micromonosporales</taxon>
        <taxon>Micromonosporaceae</taxon>
        <taxon>Paractinoplanes</taxon>
    </lineage>
</organism>
<dbReference type="InterPro" id="IPR001173">
    <property type="entry name" value="Glyco_trans_2-like"/>
</dbReference>
<evidence type="ECO:0000313" key="4">
    <source>
        <dbReference type="Proteomes" id="UP000632138"/>
    </source>
</evidence>
<keyword evidence="4" id="KW-1185">Reference proteome</keyword>
<dbReference type="InterPro" id="IPR029044">
    <property type="entry name" value="Nucleotide-diphossugar_trans"/>
</dbReference>
<feature type="coiled-coil region" evidence="1">
    <location>
        <begin position="169"/>
        <end position="196"/>
    </location>
</feature>
<dbReference type="InterPro" id="IPR011990">
    <property type="entry name" value="TPR-like_helical_dom_sf"/>
</dbReference>
<evidence type="ECO:0000256" key="1">
    <source>
        <dbReference type="SAM" id="Coils"/>
    </source>
</evidence>
<evidence type="ECO:0000259" key="2">
    <source>
        <dbReference type="Pfam" id="PF00535"/>
    </source>
</evidence>
<dbReference type="Proteomes" id="UP000632138">
    <property type="component" value="Unassembled WGS sequence"/>
</dbReference>
<dbReference type="SUPFAM" id="SSF53448">
    <property type="entry name" value="Nucleotide-diphospho-sugar transferases"/>
    <property type="match status" value="1"/>
</dbReference>
<dbReference type="SUPFAM" id="SSF48452">
    <property type="entry name" value="TPR-like"/>
    <property type="match status" value="1"/>
</dbReference>
<dbReference type="Gene3D" id="3.90.550.10">
    <property type="entry name" value="Spore Coat Polysaccharide Biosynthesis Protein SpsA, Chain A"/>
    <property type="match status" value="1"/>
</dbReference>
<keyword evidence="1" id="KW-0175">Coiled coil</keyword>
<dbReference type="Pfam" id="PF00535">
    <property type="entry name" value="Glycos_transf_2"/>
    <property type="match status" value="1"/>
</dbReference>
<accession>A0ABS2AQS6</accession>
<reference evidence="3 4" key="1">
    <citation type="submission" date="2021-01" db="EMBL/GenBank/DDBJ databases">
        <title>Actinoplanes sp. nov. LDG1-06 isolated from lichen.</title>
        <authorList>
            <person name="Saeng-In P."/>
            <person name="Phongsopitanun W."/>
            <person name="Kanchanasin P."/>
            <person name="Yuki M."/>
            <person name="Kudo T."/>
            <person name="Ohkuma M."/>
            <person name="Tanasupawat S."/>
        </authorList>
    </citation>
    <scope>NUCLEOTIDE SEQUENCE [LARGE SCALE GENOMIC DNA]</scope>
    <source>
        <strain evidence="3 4">LDG1-06</strain>
    </source>
</reference>
<dbReference type="Gene3D" id="1.25.40.10">
    <property type="entry name" value="Tetratricopeptide repeat domain"/>
    <property type="match status" value="1"/>
</dbReference>
<gene>
    <name evidence="3" type="ORF">JIG36_42420</name>
</gene>
<dbReference type="EMBL" id="JAENHP010000024">
    <property type="protein sequence ID" value="MBM2622179.1"/>
    <property type="molecule type" value="Genomic_DNA"/>
</dbReference>
<feature type="domain" description="Glycosyltransferase 2-like" evidence="2">
    <location>
        <begin position="12"/>
        <end position="107"/>
    </location>
</feature>
<proteinExistence type="predicted"/>
<dbReference type="PANTHER" id="PTHR43630">
    <property type="entry name" value="POLY-BETA-1,6-N-ACETYL-D-GLUCOSAMINE SYNTHASE"/>
    <property type="match status" value="1"/>
</dbReference>
<dbReference type="PANTHER" id="PTHR43630:SF2">
    <property type="entry name" value="GLYCOSYLTRANSFERASE"/>
    <property type="match status" value="1"/>
</dbReference>
<name>A0ABS2AQS6_9ACTN</name>